<keyword evidence="1" id="KW-0472">Membrane</keyword>
<dbReference type="EMBL" id="ML179432">
    <property type="protein sequence ID" value="THU87875.1"/>
    <property type="molecule type" value="Genomic_DNA"/>
</dbReference>
<proteinExistence type="predicted"/>
<evidence type="ECO:0000313" key="3">
    <source>
        <dbReference type="Proteomes" id="UP000297245"/>
    </source>
</evidence>
<reference evidence="2 3" key="1">
    <citation type="journal article" date="2019" name="Nat. Ecol. Evol.">
        <title>Megaphylogeny resolves global patterns of mushroom evolution.</title>
        <authorList>
            <person name="Varga T."/>
            <person name="Krizsan K."/>
            <person name="Foldi C."/>
            <person name="Dima B."/>
            <person name="Sanchez-Garcia M."/>
            <person name="Sanchez-Ramirez S."/>
            <person name="Szollosi G.J."/>
            <person name="Szarkandi J.G."/>
            <person name="Papp V."/>
            <person name="Albert L."/>
            <person name="Andreopoulos W."/>
            <person name="Angelini C."/>
            <person name="Antonin V."/>
            <person name="Barry K.W."/>
            <person name="Bougher N.L."/>
            <person name="Buchanan P."/>
            <person name="Buyck B."/>
            <person name="Bense V."/>
            <person name="Catcheside P."/>
            <person name="Chovatia M."/>
            <person name="Cooper J."/>
            <person name="Damon W."/>
            <person name="Desjardin D."/>
            <person name="Finy P."/>
            <person name="Geml J."/>
            <person name="Haridas S."/>
            <person name="Hughes K."/>
            <person name="Justo A."/>
            <person name="Karasinski D."/>
            <person name="Kautmanova I."/>
            <person name="Kiss B."/>
            <person name="Kocsube S."/>
            <person name="Kotiranta H."/>
            <person name="LaButti K.M."/>
            <person name="Lechner B.E."/>
            <person name="Liimatainen K."/>
            <person name="Lipzen A."/>
            <person name="Lukacs Z."/>
            <person name="Mihaltcheva S."/>
            <person name="Morgado L.N."/>
            <person name="Niskanen T."/>
            <person name="Noordeloos M.E."/>
            <person name="Ohm R.A."/>
            <person name="Ortiz-Santana B."/>
            <person name="Ovrebo C."/>
            <person name="Racz N."/>
            <person name="Riley R."/>
            <person name="Savchenko A."/>
            <person name="Shiryaev A."/>
            <person name="Soop K."/>
            <person name="Spirin V."/>
            <person name="Szebenyi C."/>
            <person name="Tomsovsky M."/>
            <person name="Tulloss R.E."/>
            <person name="Uehling J."/>
            <person name="Grigoriev I.V."/>
            <person name="Vagvolgyi C."/>
            <person name="Papp T."/>
            <person name="Martin F.M."/>
            <person name="Miettinen O."/>
            <person name="Hibbett D.S."/>
            <person name="Nagy L.G."/>
        </authorList>
    </citation>
    <scope>NUCLEOTIDE SEQUENCE [LARGE SCALE GENOMIC DNA]</scope>
    <source>
        <strain evidence="2 3">CBS 962.96</strain>
    </source>
</reference>
<gene>
    <name evidence="2" type="ORF">K435DRAFT_326664</name>
</gene>
<organism evidence="2 3">
    <name type="scientific">Dendrothele bispora (strain CBS 962.96)</name>
    <dbReference type="NCBI Taxonomy" id="1314807"/>
    <lineage>
        <taxon>Eukaryota</taxon>
        <taxon>Fungi</taxon>
        <taxon>Dikarya</taxon>
        <taxon>Basidiomycota</taxon>
        <taxon>Agaricomycotina</taxon>
        <taxon>Agaricomycetes</taxon>
        <taxon>Agaricomycetidae</taxon>
        <taxon>Agaricales</taxon>
        <taxon>Agaricales incertae sedis</taxon>
        <taxon>Dendrothele</taxon>
    </lineage>
</organism>
<sequence length="86" mass="9886">MRTSPSLEPSLQPQFHPQFLYPVLRSPCCLSNPDNPPQLLLVRSKACLGLLAPKTHKKDFVRVILFFFRFSPSGVLLIVWRISQCY</sequence>
<feature type="transmembrane region" description="Helical" evidence="1">
    <location>
        <begin position="60"/>
        <end position="80"/>
    </location>
</feature>
<keyword evidence="1" id="KW-1133">Transmembrane helix</keyword>
<evidence type="ECO:0000256" key="1">
    <source>
        <dbReference type="SAM" id="Phobius"/>
    </source>
</evidence>
<name>A0A4V4HDN2_DENBC</name>
<protein>
    <submittedName>
        <fullName evidence="2">Uncharacterized protein</fullName>
    </submittedName>
</protein>
<dbReference type="Proteomes" id="UP000297245">
    <property type="component" value="Unassembled WGS sequence"/>
</dbReference>
<evidence type="ECO:0000313" key="2">
    <source>
        <dbReference type="EMBL" id="THU87875.1"/>
    </source>
</evidence>
<keyword evidence="3" id="KW-1185">Reference proteome</keyword>
<dbReference type="AlphaFoldDB" id="A0A4V4HDN2"/>
<accession>A0A4V4HDN2</accession>
<keyword evidence="1" id="KW-0812">Transmembrane</keyword>